<dbReference type="AlphaFoldDB" id="A0A4R3T9S1"/>
<gene>
    <name evidence="9" type="ORF">EDD61_11830</name>
</gene>
<dbReference type="Pfam" id="PF08439">
    <property type="entry name" value="Peptidase_M3_N"/>
    <property type="match status" value="1"/>
</dbReference>
<dbReference type="InterPro" id="IPR011977">
    <property type="entry name" value="Pept_M3B_clade3"/>
</dbReference>
<evidence type="ECO:0000259" key="8">
    <source>
        <dbReference type="Pfam" id="PF08439"/>
    </source>
</evidence>
<keyword evidence="1 6" id="KW-0645">Protease</keyword>
<dbReference type="InterPro" id="IPR034006">
    <property type="entry name" value="M3B_PepF_2"/>
</dbReference>
<name>A0A4R3T9S1_9FIRM</name>
<evidence type="ECO:0000313" key="10">
    <source>
        <dbReference type="Proteomes" id="UP000295773"/>
    </source>
</evidence>
<dbReference type="InterPro" id="IPR042088">
    <property type="entry name" value="OligoPept_F_C"/>
</dbReference>
<dbReference type="Proteomes" id="UP000295773">
    <property type="component" value="Unassembled WGS sequence"/>
</dbReference>
<comment type="cofactor">
    <cofactor evidence="6">
        <name>Zn(2+)</name>
        <dbReference type="ChEBI" id="CHEBI:29105"/>
    </cofactor>
    <text evidence="6">Binds 1 zinc ion.</text>
</comment>
<dbReference type="Gene3D" id="1.20.140.70">
    <property type="entry name" value="Oligopeptidase f, N-terminal domain"/>
    <property type="match status" value="1"/>
</dbReference>
<dbReference type="GO" id="GO:0046872">
    <property type="term" value="F:metal ion binding"/>
    <property type="evidence" value="ECO:0007669"/>
    <property type="project" value="UniProtKB-UniRule"/>
</dbReference>
<evidence type="ECO:0000256" key="6">
    <source>
        <dbReference type="RuleBase" id="RU003435"/>
    </source>
</evidence>
<feature type="domain" description="Oligopeptidase F N-terminal" evidence="8">
    <location>
        <begin position="113"/>
        <end position="172"/>
    </location>
</feature>
<keyword evidence="3 6" id="KW-0378">Hydrolase</keyword>
<dbReference type="CDD" id="cd09607">
    <property type="entry name" value="M3B_PepF"/>
    <property type="match status" value="1"/>
</dbReference>
<dbReference type="GO" id="GO:0004222">
    <property type="term" value="F:metalloendopeptidase activity"/>
    <property type="evidence" value="ECO:0007669"/>
    <property type="project" value="InterPro"/>
</dbReference>
<keyword evidence="10" id="KW-1185">Reference proteome</keyword>
<protein>
    <submittedName>
        <fullName evidence="9">PepF/M3 family oligoendopeptidase</fullName>
    </submittedName>
</protein>
<dbReference type="EMBL" id="SMBP01000018">
    <property type="protein sequence ID" value="TCU57587.1"/>
    <property type="molecule type" value="Genomic_DNA"/>
</dbReference>
<dbReference type="GO" id="GO:0006508">
    <property type="term" value="P:proteolysis"/>
    <property type="evidence" value="ECO:0007669"/>
    <property type="project" value="UniProtKB-KW"/>
</dbReference>
<keyword evidence="2 6" id="KW-0479">Metal-binding</keyword>
<keyword evidence="4 6" id="KW-0862">Zinc</keyword>
<proteinExistence type="inferred from homology"/>
<dbReference type="SUPFAM" id="SSF55486">
    <property type="entry name" value="Metalloproteases ('zincins'), catalytic domain"/>
    <property type="match status" value="1"/>
</dbReference>
<evidence type="ECO:0000313" key="9">
    <source>
        <dbReference type="EMBL" id="TCU57587.1"/>
    </source>
</evidence>
<reference evidence="9 10" key="1">
    <citation type="submission" date="2019-03" db="EMBL/GenBank/DDBJ databases">
        <title>Genomic Encyclopedia of Type Strains, Phase IV (KMG-IV): sequencing the most valuable type-strain genomes for metagenomic binning, comparative biology and taxonomic classification.</title>
        <authorList>
            <person name="Goeker M."/>
        </authorList>
    </citation>
    <scope>NUCLEOTIDE SEQUENCE [LARGE SCALE GENOMIC DNA]</scope>
    <source>
        <strain evidence="9 10">DSM 29481</strain>
    </source>
</reference>
<dbReference type="RefSeq" id="WP_132225280.1">
    <property type="nucleotide sequence ID" value="NZ_JANKBG010000017.1"/>
</dbReference>
<organism evidence="9 10">
    <name type="scientific">Longicatena caecimuris</name>
    <dbReference type="NCBI Taxonomy" id="1796635"/>
    <lineage>
        <taxon>Bacteria</taxon>
        <taxon>Bacillati</taxon>
        <taxon>Bacillota</taxon>
        <taxon>Erysipelotrichia</taxon>
        <taxon>Erysipelotrichales</taxon>
        <taxon>Erysipelotrichaceae</taxon>
        <taxon>Longicatena</taxon>
    </lineage>
</organism>
<dbReference type="Gene3D" id="1.10.1370.20">
    <property type="entry name" value="Oligoendopeptidase f, C-terminal domain"/>
    <property type="match status" value="1"/>
</dbReference>
<evidence type="ECO:0000256" key="2">
    <source>
        <dbReference type="ARBA" id="ARBA00022723"/>
    </source>
</evidence>
<evidence type="ECO:0000259" key="7">
    <source>
        <dbReference type="Pfam" id="PF01432"/>
    </source>
</evidence>
<comment type="similarity">
    <text evidence="6">Belongs to the peptidase M3 family.</text>
</comment>
<evidence type="ECO:0000256" key="5">
    <source>
        <dbReference type="ARBA" id="ARBA00023049"/>
    </source>
</evidence>
<dbReference type="NCBIfam" id="TIGR02290">
    <property type="entry name" value="M3_fam_3"/>
    <property type="match status" value="1"/>
</dbReference>
<dbReference type="InterPro" id="IPR001567">
    <property type="entry name" value="Pept_M3A_M3B_dom"/>
</dbReference>
<dbReference type="Pfam" id="PF01432">
    <property type="entry name" value="Peptidase_M3"/>
    <property type="match status" value="1"/>
</dbReference>
<dbReference type="InterPro" id="IPR013647">
    <property type="entry name" value="OligopepF_N_dom"/>
</dbReference>
<comment type="caution">
    <text evidence="9">The sequence shown here is derived from an EMBL/GenBank/DDBJ whole genome shotgun (WGS) entry which is preliminary data.</text>
</comment>
<evidence type="ECO:0000256" key="4">
    <source>
        <dbReference type="ARBA" id="ARBA00022833"/>
    </source>
</evidence>
<accession>A0A4R3T9S1</accession>
<sequence>MKETWSLDVLYKGYDDPQFEADIKKLDELIAQCNTLADTLSDKDETATLKQILTTLNELEQVSYQLLAYANLRQSCDTTDAQTAAYLDKITKKTSNVAKAKAKFNRYIAQIKDLDACLEKEEALQEYTYLLHSIQEDGRYLLSDDVEEVLSKMDISAGQAWETMQSYLTSTLEVDYDGKTTTLSQIRNLAYDSDKKVRKRAYEAELAAYAKIRDAIAFSLNNIKAQVLTECELRGFASPLAMTLHQSHMKQETLDAMLSAMDDYMPVFRKYLKRKAEMLGYQNGLPWYELFAPIGKDDTKFTIETAKDYLLKHFAPFAQDMADMMEEAFADEWIDFYPRKGKVGGAFCENLPFLKQSRVLTNFDGSLGDVVTLAHELGHAYHGMMIQDHKMLNTDYSMPVAETASTFNENIIMNAAIDEAEGETKLALIETQLQDLTQIMCDIYSRFLFEKKVFEKRKEGFLFPDELEAMMLDAQKQAYGDGLDEQYLHPYMWINKSHYYSSALSFYNFPYAFGGLFARGLIVKYHEMKDAFVPKYRELLHATTVSDVEDVAKLADIDLTSKDFWISCLKTAEERVNEFLTLSESYNK</sequence>
<keyword evidence="5 6" id="KW-0482">Metalloprotease</keyword>
<evidence type="ECO:0000256" key="3">
    <source>
        <dbReference type="ARBA" id="ARBA00022801"/>
    </source>
</evidence>
<feature type="domain" description="Peptidase M3A/M3B catalytic" evidence="7">
    <location>
        <begin position="189"/>
        <end position="567"/>
    </location>
</feature>
<evidence type="ECO:0000256" key="1">
    <source>
        <dbReference type="ARBA" id="ARBA00022670"/>
    </source>
</evidence>